<evidence type="ECO:0000259" key="3">
    <source>
        <dbReference type="Pfam" id="PF13407"/>
    </source>
</evidence>
<dbReference type="InterPro" id="IPR025997">
    <property type="entry name" value="SBP_2_dom"/>
</dbReference>
<comment type="caution">
    <text evidence="4">The sequence shown here is derived from an EMBL/GenBank/DDBJ whole genome shotgun (WGS) entry which is preliminary data.</text>
</comment>
<organism evidence="4 5">
    <name type="scientific">Streptomyces umbrinus</name>
    <dbReference type="NCBI Taxonomy" id="67370"/>
    <lineage>
        <taxon>Bacteria</taxon>
        <taxon>Bacillati</taxon>
        <taxon>Actinomycetota</taxon>
        <taxon>Actinomycetes</taxon>
        <taxon>Kitasatosporales</taxon>
        <taxon>Streptomycetaceae</taxon>
        <taxon>Streptomyces</taxon>
        <taxon>Streptomyces phaeochromogenes group</taxon>
    </lineage>
</organism>
<dbReference type="Pfam" id="PF13407">
    <property type="entry name" value="Peripla_BP_4"/>
    <property type="match status" value="1"/>
</dbReference>
<dbReference type="InterPro" id="IPR050555">
    <property type="entry name" value="Bact_Solute-Bind_Prot2"/>
</dbReference>
<dbReference type="Proteomes" id="UP001230328">
    <property type="component" value="Unassembled WGS sequence"/>
</dbReference>
<evidence type="ECO:0000313" key="5">
    <source>
        <dbReference type="Proteomes" id="UP001230328"/>
    </source>
</evidence>
<dbReference type="PANTHER" id="PTHR30036:SF1">
    <property type="entry name" value="D-XYLOSE-BINDING PERIPLASMIC PROTEIN"/>
    <property type="match status" value="1"/>
</dbReference>
<evidence type="ECO:0000256" key="1">
    <source>
        <dbReference type="ARBA" id="ARBA00004196"/>
    </source>
</evidence>
<gene>
    <name evidence="4" type="ORF">QF035_000360</name>
</gene>
<dbReference type="Gene3D" id="3.40.50.2300">
    <property type="match status" value="2"/>
</dbReference>
<evidence type="ECO:0000313" key="4">
    <source>
        <dbReference type="EMBL" id="MDQ1022778.1"/>
    </source>
</evidence>
<dbReference type="InterPro" id="IPR028082">
    <property type="entry name" value="Peripla_BP_I"/>
</dbReference>
<comment type="subcellular location">
    <subcellularLocation>
        <location evidence="1">Cell envelope</location>
    </subcellularLocation>
</comment>
<accession>A0ABU0SH11</accession>
<proteinExistence type="predicted"/>
<dbReference type="SUPFAM" id="SSF53822">
    <property type="entry name" value="Periplasmic binding protein-like I"/>
    <property type="match status" value="1"/>
</dbReference>
<protein>
    <submittedName>
        <fullName evidence="4">ABC-type xylose transport system substrate-binding protein</fullName>
    </submittedName>
</protein>
<dbReference type="PANTHER" id="PTHR30036">
    <property type="entry name" value="D-XYLOSE-BINDING PERIPLASMIC PROTEIN"/>
    <property type="match status" value="1"/>
</dbReference>
<name>A0ABU0SH11_9ACTN</name>
<feature type="domain" description="Periplasmic binding protein" evidence="3">
    <location>
        <begin position="52"/>
        <end position="310"/>
    </location>
</feature>
<reference evidence="4 5" key="1">
    <citation type="submission" date="2023-07" db="EMBL/GenBank/DDBJ databases">
        <title>Comparative genomics of wheat-associated soil bacteria to identify genetic determinants of phenazine resistance.</title>
        <authorList>
            <person name="Mouncey N."/>
        </authorList>
    </citation>
    <scope>NUCLEOTIDE SEQUENCE [LARGE SCALE GENOMIC DNA]</scope>
    <source>
        <strain evidence="4 5">V2I4</strain>
    </source>
</reference>
<keyword evidence="5" id="KW-1185">Reference proteome</keyword>
<dbReference type="EMBL" id="JAUSZI010000002">
    <property type="protein sequence ID" value="MDQ1022778.1"/>
    <property type="molecule type" value="Genomic_DNA"/>
</dbReference>
<keyword evidence="2" id="KW-0732">Signal</keyword>
<sequence length="374" mass="38137">MFLGVSLPVVKRRSLTRASVAISVAAGLALTGACGGVGGGGGEGGGDSLTVGVLLPGGGASRFGQFDRPLIEQKLKQLCPDCPAATVAATPEPAVQRQQLEAMITRGVDVLIIAVVDAKGLRSTVEAAHRAGIPVVAYDRLAQGPISGYVTFDGATVGRLQGEGLLKAMGTKANGGQIVMMNGATPDPNADWYKQGALSALKDKVKIGKSYDTVGWRPENAYVNMTGAIAALGAGNIDGVLAANDSLAGAVVSAFNAAEVRPLPPITGQDADLPAVRRIVRGDQYMTVYKPFKPAADAAVEMAVALGRGETVGSIATGTVDSVTAKDIPAVLLPSISVTVGNIKNTLVKDGMYTIDQICTAKLRSACDKAGLTP</sequence>
<evidence type="ECO:0000256" key="2">
    <source>
        <dbReference type="ARBA" id="ARBA00022729"/>
    </source>
</evidence>
<dbReference type="RefSeq" id="WP_307517663.1">
    <property type="nucleotide sequence ID" value="NZ_JAUSZI010000002.1"/>
</dbReference>